<comment type="caution">
    <text evidence="3">The sequence shown here is derived from an EMBL/GenBank/DDBJ whole genome shotgun (WGS) entry which is preliminary data.</text>
</comment>
<dbReference type="PANTHER" id="PTHR23257">
    <property type="entry name" value="SERINE-THREONINE PROTEIN KINASE"/>
    <property type="match status" value="1"/>
</dbReference>
<dbReference type="Gene3D" id="1.10.510.10">
    <property type="entry name" value="Transferase(Phosphotransferase) domain 1"/>
    <property type="match status" value="1"/>
</dbReference>
<proteinExistence type="predicted"/>
<dbReference type="SUPFAM" id="SSF56112">
    <property type="entry name" value="Protein kinase-like (PK-like)"/>
    <property type="match status" value="1"/>
</dbReference>
<dbReference type="InterPro" id="IPR050167">
    <property type="entry name" value="Ser_Thr_protein_kinase"/>
</dbReference>
<feature type="region of interest" description="Disordered" evidence="1">
    <location>
        <begin position="1"/>
        <end position="51"/>
    </location>
</feature>
<dbReference type="GO" id="GO:0005524">
    <property type="term" value="F:ATP binding"/>
    <property type="evidence" value="ECO:0007669"/>
    <property type="project" value="InterPro"/>
</dbReference>
<feature type="domain" description="Protein kinase" evidence="2">
    <location>
        <begin position="80"/>
        <end position="360"/>
    </location>
</feature>
<dbReference type="Pfam" id="PF00069">
    <property type="entry name" value="Pkinase"/>
    <property type="match status" value="1"/>
</dbReference>
<protein>
    <recommendedName>
        <fullName evidence="2">Protein kinase domain-containing protein</fullName>
    </recommendedName>
</protein>
<sequence>MFSRRNHPRILQYDAESNSVTTQNLETVPNLEPTKAPKEAGSSSSEEDEYEPTCQPMHEWQTRTFPVCNNVHEVNMRPESGSVVFINCGGSRCAFKILDNGNDWVVLKIPKYKKDIEERSFEKARKDGMAMERLQASPYVLDIFGFCGLSQVIEPGLDGGATHDLIKTTRLRGEDTLPVVDKLKIVYQLASGVADMHTFENDGLVSLVHNDICCHQFIFVDGIYKLNDFHLAHFQTKNKTSHEVCKAYNGYSDHYKLIRSPEEISLKVNRPRNQNVLLEKSDVYTLGNVMYYILTMKWLFETQGVSKGIKELMQGRRSPFPEKILKSSDRGIRAIRKAIEMCWKHDPEQRPSADTVRNFLGNELKAVLGVEELGVVRVTSISPLPEGYKYTDGDFRTMFYDD</sequence>
<keyword evidence="4" id="KW-1185">Reference proteome</keyword>
<reference evidence="3" key="1">
    <citation type="submission" date="2023-08" db="EMBL/GenBank/DDBJ databases">
        <authorList>
            <person name="Audoor S."/>
            <person name="Bilcke G."/>
        </authorList>
    </citation>
    <scope>NUCLEOTIDE SEQUENCE</scope>
</reference>
<name>A0AAD2PVC5_9STRA</name>
<dbReference type="EMBL" id="CAKOGP040001869">
    <property type="protein sequence ID" value="CAJ1954670.1"/>
    <property type="molecule type" value="Genomic_DNA"/>
</dbReference>
<organism evidence="3 4">
    <name type="scientific">Cylindrotheca closterium</name>
    <dbReference type="NCBI Taxonomy" id="2856"/>
    <lineage>
        <taxon>Eukaryota</taxon>
        <taxon>Sar</taxon>
        <taxon>Stramenopiles</taxon>
        <taxon>Ochrophyta</taxon>
        <taxon>Bacillariophyta</taxon>
        <taxon>Bacillariophyceae</taxon>
        <taxon>Bacillariophycidae</taxon>
        <taxon>Bacillariales</taxon>
        <taxon>Bacillariaceae</taxon>
        <taxon>Cylindrotheca</taxon>
    </lineage>
</organism>
<accession>A0AAD2PVC5</accession>
<dbReference type="SMART" id="SM00220">
    <property type="entry name" value="S_TKc"/>
    <property type="match status" value="1"/>
</dbReference>
<dbReference type="PROSITE" id="PS50011">
    <property type="entry name" value="PROTEIN_KINASE_DOM"/>
    <property type="match status" value="1"/>
</dbReference>
<evidence type="ECO:0000313" key="3">
    <source>
        <dbReference type="EMBL" id="CAJ1954670.1"/>
    </source>
</evidence>
<feature type="compositionally biased region" description="Polar residues" evidence="1">
    <location>
        <begin position="15"/>
        <end position="27"/>
    </location>
</feature>
<evidence type="ECO:0000256" key="1">
    <source>
        <dbReference type="SAM" id="MobiDB-lite"/>
    </source>
</evidence>
<evidence type="ECO:0000259" key="2">
    <source>
        <dbReference type="PROSITE" id="PS50011"/>
    </source>
</evidence>
<dbReference type="AlphaFoldDB" id="A0AAD2PVC5"/>
<evidence type="ECO:0000313" key="4">
    <source>
        <dbReference type="Proteomes" id="UP001295423"/>
    </source>
</evidence>
<dbReference type="Proteomes" id="UP001295423">
    <property type="component" value="Unassembled WGS sequence"/>
</dbReference>
<dbReference type="InterPro" id="IPR000719">
    <property type="entry name" value="Prot_kinase_dom"/>
</dbReference>
<gene>
    <name evidence="3" type="ORF">CYCCA115_LOCUS15261</name>
</gene>
<dbReference type="GO" id="GO:0004672">
    <property type="term" value="F:protein kinase activity"/>
    <property type="evidence" value="ECO:0007669"/>
    <property type="project" value="InterPro"/>
</dbReference>
<dbReference type="GO" id="GO:0007165">
    <property type="term" value="P:signal transduction"/>
    <property type="evidence" value="ECO:0007669"/>
    <property type="project" value="TreeGrafter"/>
</dbReference>
<dbReference type="GO" id="GO:0005737">
    <property type="term" value="C:cytoplasm"/>
    <property type="evidence" value="ECO:0007669"/>
    <property type="project" value="TreeGrafter"/>
</dbReference>
<dbReference type="InterPro" id="IPR011009">
    <property type="entry name" value="Kinase-like_dom_sf"/>
</dbReference>